<reference evidence="2 3" key="1">
    <citation type="submission" date="2014-06" db="EMBL/GenBank/DDBJ databases">
        <authorList>
            <person name="Swart Estienne"/>
        </authorList>
    </citation>
    <scope>NUCLEOTIDE SEQUENCE [LARGE SCALE GENOMIC DNA]</scope>
    <source>
        <strain evidence="2 3">130c</strain>
    </source>
</reference>
<evidence type="ECO:0000313" key="2">
    <source>
        <dbReference type="EMBL" id="CDW72680.1"/>
    </source>
</evidence>
<name>A0A077ZTL7_STYLE</name>
<keyword evidence="3" id="KW-1185">Reference proteome</keyword>
<dbReference type="AlphaFoldDB" id="A0A077ZTL7"/>
<proteinExistence type="predicted"/>
<feature type="compositionally biased region" description="Polar residues" evidence="1">
    <location>
        <begin position="281"/>
        <end position="302"/>
    </location>
</feature>
<accession>A0A077ZTL7</accession>
<evidence type="ECO:0000313" key="3">
    <source>
        <dbReference type="Proteomes" id="UP000039865"/>
    </source>
</evidence>
<dbReference type="Proteomes" id="UP000039865">
    <property type="component" value="Unassembled WGS sequence"/>
</dbReference>
<dbReference type="InParanoid" id="A0A077ZTL7"/>
<feature type="region of interest" description="Disordered" evidence="1">
    <location>
        <begin position="281"/>
        <end position="310"/>
    </location>
</feature>
<organism evidence="2 3">
    <name type="scientific">Stylonychia lemnae</name>
    <name type="common">Ciliate</name>
    <dbReference type="NCBI Taxonomy" id="5949"/>
    <lineage>
        <taxon>Eukaryota</taxon>
        <taxon>Sar</taxon>
        <taxon>Alveolata</taxon>
        <taxon>Ciliophora</taxon>
        <taxon>Intramacronucleata</taxon>
        <taxon>Spirotrichea</taxon>
        <taxon>Stichotrichia</taxon>
        <taxon>Sporadotrichida</taxon>
        <taxon>Oxytrichidae</taxon>
        <taxon>Stylonychinae</taxon>
        <taxon>Stylonychia</taxon>
    </lineage>
</organism>
<evidence type="ECO:0000256" key="1">
    <source>
        <dbReference type="SAM" id="MobiDB-lite"/>
    </source>
</evidence>
<sequence length="448" mass="52648">MLKETGLSDEVAIRITKRYKEQSQTLEKLTQIMEGLQKYRNEFKANRQPKYKLKFREGSPDQISFSKDDPSSFSKQSLAIENADVFSQKDSQRGHQKTVNKRVSKKIEEDYLLDSSREHTNHNRSPQIQIELKDIIAQKSRSNQRNVQYRKTSENIGSNRQHQAFLSIGGAELKTVKDTMFISNDKRNIDQVENLYFTMNNEDNEELQIRTPKNPEVVSNKFIRKDLMKYNRLKKRELTPLQDDDYQVKSLLKQQKQKSNNKIEQQEHFKVRFKLPELSGSYTKSKSNSINPILESTNLKNQNSDKNDSLTNIIDITSKREYHSKPQTRQQDTANIDLKQLQVEKFFDSDQNTLRDRDSRRNKHRFVDTIVRVNQSISSEQNYDRSLISQSRRNHPQLQSVDFWKAQISRLPEKSQFPMTSKKIDNKLLHSVDLSFRPAIDKIGVKFI</sequence>
<protein>
    <submittedName>
        <fullName evidence="2">Uncharacterized protein</fullName>
    </submittedName>
</protein>
<dbReference type="EMBL" id="CCKQ01001565">
    <property type="protein sequence ID" value="CDW72680.1"/>
    <property type="molecule type" value="Genomic_DNA"/>
</dbReference>
<gene>
    <name evidence="2" type="primary">Contig2930.g3132</name>
    <name evidence="2" type="ORF">STYLEM_1644</name>
</gene>